<evidence type="ECO:0000259" key="1">
    <source>
        <dbReference type="PROSITE" id="PS51819"/>
    </source>
</evidence>
<name>A0A7X0F8W8_9HYPH</name>
<dbReference type="GO" id="GO:0051213">
    <property type="term" value="F:dioxygenase activity"/>
    <property type="evidence" value="ECO:0007669"/>
    <property type="project" value="UniProtKB-KW"/>
</dbReference>
<sequence>MFDHLGFRVRDLEASRRFYDAVAQSLGLSTIDNSETSFLVCRSARDHIPFLWVGTDRPAFWTDGHITSASPLHLAFKAATRAQVDAFHKAALSHGGTDNGAPGPRGPAEMNYYGAYVLDPDGNNVEAGCRN</sequence>
<dbReference type="PANTHER" id="PTHR35006:SF2">
    <property type="entry name" value="GLYOXALASE FAMILY PROTEIN (AFU_ORTHOLOGUE AFUA_5G14830)"/>
    <property type="match status" value="1"/>
</dbReference>
<dbReference type="InterPro" id="IPR029068">
    <property type="entry name" value="Glyas_Bleomycin-R_OHBP_Dase"/>
</dbReference>
<protein>
    <submittedName>
        <fullName evidence="2">Catechol 2,3-dioxygenase-like lactoylglutathione lyase family enzyme</fullName>
    </submittedName>
</protein>
<dbReference type="Pfam" id="PF00903">
    <property type="entry name" value="Glyoxalase"/>
    <property type="match status" value="1"/>
</dbReference>
<dbReference type="Gene3D" id="3.10.180.10">
    <property type="entry name" value="2,3-Dihydroxybiphenyl 1,2-Dioxygenase, domain 1"/>
    <property type="match status" value="1"/>
</dbReference>
<dbReference type="GO" id="GO:0016829">
    <property type="term" value="F:lyase activity"/>
    <property type="evidence" value="ECO:0007669"/>
    <property type="project" value="UniProtKB-KW"/>
</dbReference>
<organism evidence="2 3">
    <name type="scientific">Aminobacter aganoensis</name>
    <dbReference type="NCBI Taxonomy" id="83264"/>
    <lineage>
        <taxon>Bacteria</taxon>
        <taxon>Pseudomonadati</taxon>
        <taxon>Pseudomonadota</taxon>
        <taxon>Alphaproteobacteria</taxon>
        <taxon>Hyphomicrobiales</taxon>
        <taxon>Phyllobacteriaceae</taxon>
        <taxon>Aminobacter</taxon>
    </lineage>
</organism>
<dbReference type="Proteomes" id="UP000536262">
    <property type="component" value="Unassembled WGS sequence"/>
</dbReference>
<accession>A0A7X0F8W8</accession>
<dbReference type="InterPro" id="IPR037523">
    <property type="entry name" value="VOC_core"/>
</dbReference>
<proteinExistence type="predicted"/>
<evidence type="ECO:0000313" key="3">
    <source>
        <dbReference type="Proteomes" id="UP000536262"/>
    </source>
</evidence>
<dbReference type="SUPFAM" id="SSF54593">
    <property type="entry name" value="Glyoxalase/Bleomycin resistance protein/Dihydroxybiphenyl dioxygenase"/>
    <property type="match status" value="1"/>
</dbReference>
<keyword evidence="2" id="KW-0560">Oxidoreductase</keyword>
<keyword evidence="3" id="KW-1185">Reference proteome</keyword>
<comment type="caution">
    <text evidence="2">The sequence shown here is derived from an EMBL/GenBank/DDBJ whole genome shotgun (WGS) entry which is preliminary data.</text>
</comment>
<dbReference type="PANTHER" id="PTHR35006">
    <property type="entry name" value="GLYOXALASE FAMILY PROTEIN (AFU_ORTHOLOGUE AFUA_5G14830)"/>
    <property type="match status" value="1"/>
</dbReference>
<dbReference type="EMBL" id="JACHOU010000006">
    <property type="protein sequence ID" value="MBB6355281.1"/>
    <property type="molecule type" value="Genomic_DNA"/>
</dbReference>
<evidence type="ECO:0000313" key="2">
    <source>
        <dbReference type="EMBL" id="MBB6355281.1"/>
    </source>
</evidence>
<dbReference type="CDD" id="cd07262">
    <property type="entry name" value="VOC_like"/>
    <property type="match status" value="1"/>
</dbReference>
<dbReference type="PROSITE" id="PS51819">
    <property type="entry name" value="VOC"/>
    <property type="match status" value="1"/>
</dbReference>
<reference evidence="2 3" key="1">
    <citation type="submission" date="2020-08" db="EMBL/GenBank/DDBJ databases">
        <title>Genomic Encyclopedia of Type Strains, Phase IV (KMG-IV): sequencing the most valuable type-strain genomes for metagenomic binning, comparative biology and taxonomic classification.</title>
        <authorList>
            <person name="Goeker M."/>
        </authorList>
    </citation>
    <scope>NUCLEOTIDE SEQUENCE [LARGE SCALE GENOMIC DNA]</scope>
    <source>
        <strain evidence="2 3">DSM 7051</strain>
    </source>
</reference>
<dbReference type="AlphaFoldDB" id="A0A7X0F8W8"/>
<dbReference type="RefSeq" id="WP_055979887.1">
    <property type="nucleotide sequence ID" value="NZ_BAABEG010000001.1"/>
</dbReference>
<dbReference type="InterPro" id="IPR004360">
    <property type="entry name" value="Glyas_Fos-R_dOase_dom"/>
</dbReference>
<gene>
    <name evidence="2" type="ORF">GGR00_003080</name>
</gene>
<keyword evidence="2" id="KW-0223">Dioxygenase</keyword>
<feature type="domain" description="VOC" evidence="1">
    <location>
        <begin position="1"/>
        <end position="130"/>
    </location>
</feature>
<keyword evidence="2" id="KW-0456">Lyase</keyword>